<proteinExistence type="predicted"/>
<evidence type="ECO:0000313" key="2">
    <source>
        <dbReference type="EMBL" id="VBA30937.1"/>
    </source>
</evidence>
<evidence type="ECO:0000313" key="4">
    <source>
        <dbReference type="Proteomes" id="UP000279331"/>
    </source>
</evidence>
<evidence type="ECO:0000313" key="1">
    <source>
        <dbReference type="EMBL" id="VAZ86602.1"/>
    </source>
</evidence>
<dbReference type="InterPro" id="IPR029064">
    <property type="entry name" value="Ribosomal_eL30-like_sf"/>
</dbReference>
<keyword evidence="3" id="KW-1185">Reference proteome</keyword>
<dbReference type="Proteomes" id="UP000279331">
    <property type="component" value="Unassembled WGS sequence"/>
</dbReference>
<dbReference type="EMBL" id="UPHL01000158">
    <property type="protein sequence ID" value="VAZ86602.1"/>
    <property type="molecule type" value="Genomic_DNA"/>
</dbReference>
<dbReference type="AlphaFoldDB" id="A0AB38V144"/>
<comment type="caution">
    <text evidence="1">The sequence shown here is derived from an EMBL/GenBank/DDBJ whole genome shotgun (WGS) entry which is preliminary data.</text>
</comment>
<reference evidence="3 4" key="1">
    <citation type="submission" date="2018-09" db="EMBL/GenBank/DDBJ databases">
        <authorList>
            <person name="Tagini F."/>
        </authorList>
    </citation>
    <scope>NUCLEOTIDE SEQUENCE [LARGE SCALE GENOMIC DNA]</scope>
    <source>
        <strain evidence="2 3">MK4</strain>
        <strain evidence="1 4">MK42</strain>
    </source>
</reference>
<dbReference type="Proteomes" id="UP000271464">
    <property type="component" value="Unassembled WGS sequence"/>
</dbReference>
<evidence type="ECO:0000313" key="3">
    <source>
        <dbReference type="Proteomes" id="UP000271464"/>
    </source>
</evidence>
<dbReference type="EMBL" id="UPHM01000146">
    <property type="protein sequence ID" value="VBA30937.1"/>
    <property type="molecule type" value="Genomic_DNA"/>
</dbReference>
<protein>
    <recommendedName>
        <fullName evidence="5">Peptide chain release factor 1</fullName>
    </recommendedName>
</protein>
<dbReference type="InterPro" id="IPR040701">
    <property type="entry name" value="Bact_RF_family2"/>
</dbReference>
<organism evidence="1 4">
    <name type="scientific">Mycobacterium persicum</name>
    <dbReference type="NCBI Taxonomy" id="1487726"/>
    <lineage>
        <taxon>Bacteria</taxon>
        <taxon>Bacillati</taxon>
        <taxon>Actinomycetota</taxon>
        <taxon>Actinomycetes</taxon>
        <taxon>Mycobacteriales</taxon>
        <taxon>Mycobacteriaceae</taxon>
        <taxon>Mycobacterium</taxon>
    </lineage>
</organism>
<dbReference type="Gene3D" id="3.30.1330.30">
    <property type="match status" value="1"/>
</dbReference>
<sequence length="382" mass="40581">MSGLSADLPGNPTSMQSDRFRQLLDTPGPFASIYFEDSHDTHDAADQLELKWRGLREQLEQQGVADSVTADIEQAVLELRPPIGRSGRAVIAGATGVVVNEHLLRPTSTPVVRVSELPYIVPIVEHGFDPPNYVLVEVDHTGADITVRSHGTLRSETVDGGGYPVHKAAGAETAGYGDPQLRTDEAARKNVRAVADRVTELVDETGIDAFFVVGEVRSRSDLLAALPERVLGRAVPLKVGARHSGYGLDEVQGAIESWFVRRRLRAIDDAAERFGAEIGRRSGRAAEGLGAVCSALRQGAVDTLIVGDIGDATVVADETLSSFAPNADVLSEQGAAPAKTLRADEALPLLAISVGASLVRTDERLAPTDGVAAVLRYAPTLH</sequence>
<gene>
    <name evidence="1" type="ORF">LAUMK42_05452</name>
    <name evidence="2" type="ORF">LAUMK4_05289</name>
</gene>
<name>A0AB38V144_9MYCO</name>
<dbReference type="Pfam" id="PF18844">
    <property type="entry name" value="baeRF_family2"/>
    <property type="match status" value="1"/>
</dbReference>
<accession>A0AB38V144</accession>
<evidence type="ECO:0008006" key="5">
    <source>
        <dbReference type="Google" id="ProtNLM"/>
    </source>
</evidence>